<dbReference type="GO" id="GO:0005524">
    <property type="term" value="F:ATP binding"/>
    <property type="evidence" value="ECO:0007669"/>
    <property type="project" value="UniProtKB-KW"/>
</dbReference>
<keyword evidence="2 4" id="KW-0067">ATP-binding</keyword>
<evidence type="ECO:0000256" key="2">
    <source>
        <dbReference type="ARBA" id="ARBA00022840"/>
    </source>
</evidence>
<dbReference type="PANTHER" id="PTHR43038">
    <property type="entry name" value="ATP-BINDING CASSETTE, SUB-FAMILY H, MEMBER 1"/>
    <property type="match status" value="1"/>
</dbReference>
<dbReference type="PANTHER" id="PTHR43038:SF3">
    <property type="entry name" value="ABC TRANSPORTER G FAMILY MEMBER 20 ISOFORM X1"/>
    <property type="match status" value="1"/>
</dbReference>
<dbReference type="SMART" id="SM00382">
    <property type="entry name" value="AAA"/>
    <property type="match status" value="1"/>
</dbReference>
<sequence length="237" mass="24867">MNEAIVIDDLKVTRGSRRVLKGVSISLEKGSITGLLGPSGSGKSTLIRSIAGVQKVESGTVTVLGRPAGSFAARASLGYMTQASAAYKDLTVHENVAHWARIARAPASAADEMISQLRLTDRAHALAADISGGQASRLSLACTMVGDPPVLLLDEPTVGLDPVLREEIWDLIRKRAAAGTTVLVSSHVMDEAQRCDSLVFIREGSILATGTADDILEETATSSMDAAFLALAKEQAE</sequence>
<dbReference type="EMBL" id="LVZK01000001">
    <property type="protein sequence ID" value="OAP86171.1"/>
    <property type="molecule type" value="Genomic_DNA"/>
</dbReference>
<dbReference type="RefSeq" id="WP_064231036.1">
    <property type="nucleotide sequence ID" value="NZ_LVZK01000001.1"/>
</dbReference>
<dbReference type="GO" id="GO:0016887">
    <property type="term" value="F:ATP hydrolysis activity"/>
    <property type="evidence" value="ECO:0007669"/>
    <property type="project" value="InterPro"/>
</dbReference>
<comment type="caution">
    <text evidence="4">The sequence shown here is derived from an EMBL/GenBank/DDBJ whole genome shotgun (WGS) entry which is preliminary data.</text>
</comment>
<keyword evidence="1" id="KW-0547">Nucleotide-binding</keyword>
<dbReference type="PROSITE" id="PS50893">
    <property type="entry name" value="ABC_TRANSPORTER_2"/>
    <property type="match status" value="1"/>
</dbReference>
<accession>A0A179B4X7</accession>
<reference evidence="4 5" key="1">
    <citation type="submission" date="2016-04" db="EMBL/GenBank/DDBJ databases">
        <title>Peptidophaga gingivicola gen. nov., sp. nov., isolated from human subgingival plaque.</title>
        <authorList>
            <person name="Beall C.J."/>
            <person name="Mokrzan E.M."/>
            <person name="Griffen A.L."/>
            <person name="Leys E.J."/>
        </authorList>
    </citation>
    <scope>NUCLEOTIDE SEQUENCE [LARGE SCALE GENOMIC DNA]</scope>
    <source>
        <strain evidence="4 5">BA112</strain>
    </source>
</reference>
<keyword evidence="5" id="KW-1185">Reference proteome</keyword>
<evidence type="ECO:0000256" key="1">
    <source>
        <dbReference type="ARBA" id="ARBA00022741"/>
    </source>
</evidence>
<dbReference type="PROSITE" id="PS00211">
    <property type="entry name" value="ABC_TRANSPORTER_1"/>
    <property type="match status" value="1"/>
</dbReference>
<feature type="domain" description="ABC transporter" evidence="3">
    <location>
        <begin position="5"/>
        <end position="228"/>
    </location>
</feature>
<evidence type="ECO:0000259" key="3">
    <source>
        <dbReference type="PROSITE" id="PS50893"/>
    </source>
</evidence>
<dbReference type="STRING" id="1823756.A4H34_03070"/>
<organism evidence="4 5">
    <name type="scientific">Peptidiphaga gingivicola</name>
    <dbReference type="NCBI Taxonomy" id="2741497"/>
    <lineage>
        <taxon>Bacteria</taxon>
        <taxon>Bacillati</taxon>
        <taxon>Actinomycetota</taxon>
        <taxon>Actinomycetes</taxon>
        <taxon>Actinomycetales</taxon>
        <taxon>Actinomycetaceae</taxon>
        <taxon>Peptidiphaga</taxon>
    </lineage>
</organism>
<proteinExistence type="predicted"/>
<evidence type="ECO:0000313" key="4">
    <source>
        <dbReference type="EMBL" id="OAP86171.1"/>
    </source>
</evidence>
<dbReference type="InterPro" id="IPR003593">
    <property type="entry name" value="AAA+_ATPase"/>
</dbReference>
<dbReference type="AlphaFoldDB" id="A0A179B4X7"/>
<dbReference type="Pfam" id="PF00005">
    <property type="entry name" value="ABC_tran"/>
    <property type="match status" value="1"/>
</dbReference>
<dbReference type="InterPro" id="IPR003439">
    <property type="entry name" value="ABC_transporter-like_ATP-bd"/>
</dbReference>
<dbReference type="CDD" id="cd03230">
    <property type="entry name" value="ABC_DR_subfamily_A"/>
    <property type="match status" value="1"/>
</dbReference>
<dbReference type="OrthoDB" id="9804819at2"/>
<gene>
    <name evidence="4" type="ORF">A4H34_03070</name>
</gene>
<dbReference type="SUPFAM" id="SSF52540">
    <property type="entry name" value="P-loop containing nucleoside triphosphate hydrolases"/>
    <property type="match status" value="1"/>
</dbReference>
<name>A0A179B4X7_9ACTO</name>
<dbReference type="Gene3D" id="3.40.50.300">
    <property type="entry name" value="P-loop containing nucleotide triphosphate hydrolases"/>
    <property type="match status" value="1"/>
</dbReference>
<dbReference type="InterPro" id="IPR017871">
    <property type="entry name" value="ABC_transporter-like_CS"/>
</dbReference>
<evidence type="ECO:0000313" key="5">
    <source>
        <dbReference type="Proteomes" id="UP000078368"/>
    </source>
</evidence>
<dbReference type="InterPro" id="IPR027417">
    <property type="entry name" value="P-loop_NTPase"/>
</dbReference>
<dbReference type="Proteomes" id="UP000078368">
    <property type="component" value="Unassembled WGS sequence"/>
</dbReference>
<protein>
    <submittedName>
        <fullName evidence="4">Multidrug ABC transporter ATP-binding protein</fullName>
    </submittedName>
</protein>